<evidence type="ECO:0000256" key="1">
    <source>
        <dbReference type="ARBA" id="ARBA00005474"/>
    </source>
</evidence>
<gene>
    <name evidence="4" type="primary">gb12308</name>
    <name evidence="4" type="ORF">PR202_gb12308</name>
</gene>
<dbReference type="PANTHER" id="PTHR31301">
    <property type="entry name" value="LOB DOMAIN-CONTAINING PROTEIN 4-RELATED"/>
    <property type="match status" value="1"/>
</dbReference>
<reference evidence="4" key="2">
    <citation type="submission" date="2021-12" db="EMBL/GenBank/DDBJ databases">
        <title>Resequencing data analysis of finger millet.</title>
        <authorList>
            <person name="Hatakeyama M."/>
            <person name="Aluri S."/>
            <person name="Balachadran M.T."/>
            <person name="Sivarajan S.R."/>
            <person name="Poveda L."/>
            <person name="Shimizu-Inatsugi R."/>
            <person name="Schlapbach R."/>
            <person name="Sreeman S.M."/>
            <person name="Shimizu K.K."/>
        </authorList>
    </citation>
    <scope>NUCLEOTIDE SEQUENCE</scope>
</reference>
<dbReference type="AlphaFoldDB" id="A0AAV5EPW6"/>
<dbReference type="Proteomes" id="UP001054889">
    <property type="component" value="Unassembled WGS sequence"/>
</dbReference>
<evidence type="ECO:0000259" key="3">
    <source>
        <dbReference type="PROSITE" id="PS50891"/>
    </source>
</evidence>
<keyword evidence="5" id="KW-1185">Reference proteome</keyword>
<feature type="region of interest" description="Disordered" evidence="2">
    <location>
        <begin position="179"/>
        <end position="207"/>
    </location>
</feature>
<feature type="region of interest" description="Disordered" evidence="2">
    <location>
        <begin position="571"/>
        <end position="598"/>
    </location>
</feature>
<evidence type="ECO:0000256" key="2">
    <source>
        <dbReference type="SAM" id="MobiDB-lite"/>
    </source>
</evidence>
<evidence type="ECO:0000313" key="4">
    <source>
        <dbReference type="EMBL" id="GJN24559.1"/>
    </source>
</evidence>
<proteinExistence type="inferred from homology"/>
<accession>A0AAV5EPW6</accession>
<feature type="domain" description="LOB" evidence="3">
    <location>
        <begin position="24"/>
        <end position="125"/>
    </location>
</feature>
<comment type="caution">
    <text evidence="4">The sequence shown here is derived from an EMBL/GenBank/DDBJ whole genome shotgun (WGS) entry which is preliminary data.</text>
</comment>
<dbReference type="InterPro" id="IPR004883">
    <property type="entry name" value="LOB"/>
</dbReference>
<dbReference type="PANTHER" id="PTHR31301:SF68">
    <property type="entry name" value="LOB DOMAIN-CONTAINING PROTEIN 32-RELATED"/>
    <property type="match status" value="1"/>
</dbReference>
<comment type="similarity">
    <text evidence="1">Belongs to the LOB domain-containing protein family.</text>
</comment>
<name>A0AAV5EPW6_ELECO</name>
<dbReference type="PROSITE" id="PS50891">
    <property type="entry name" value="LOB"/>
    <property type="match status" value="1"/>
</dbReference>
<feature type="region of interest" description="Disordered" evidence="2">
    <location>
        <begin position="1"/>
        <end position="29"/>
    </location>
</feature>
<feature type="compositionally biased region" description="Acidic residues" evidence="2">
    <location>
        <begin position="7"/>
        <end position="18"/>
    </location>
</feature>
<dbReference type="Pfam" id="PF03195">
    <property type="entry name" value="LOB"/>
    <property type="match status" value="1"/>
</dbReference>
<protein>
    <recommendedName>
        <fullName evidence="3">LOB domain-containing protein</fullName>
    </recommendedName>
</protein>
<evidence type="ECO:0000313" key="5">
    <source>
        <dbReference type="Proteomes" id="UP001054889"/>
    </source>
</evidence>
<reference evidence="4" key="1">
    <citation type="journal article" date="2018" name="DNA Res.">
        <title>Multiple hybrid de novo genome assembly of finger millet, an orphan allotetraploid crop.</title>
        <authorList>
            <person name="Hatakeyama M."/>
            <person name="Aluri S."/>
            <person name="Balachadran M.T."/>
            <person name="Sivarajan S.R."/>
            <person name="Patrignani A."/>
            <person name="Gruter S."/>
            <person name="Poveda L."/>
            <person name="Shimizu-Inatsugi R."/>
            <person name="Baeten J."/>
            <person name="Francoijs K.J."/>
            <person name="Nataraja K.N."/>
            <person name="Reddy Y.A.N."/>
            <person name="Phadnis S."/>
            <person name="Ravikumar R.L."/>
            <person name="Schlapbach R."/>
            <person name="Sreeman S.M."/>
            <person name="Shimizu K.K."/>
        </authorList>
    </citation>
    <scope>NUCLEOTIDE SEQUENCE</scope>
</reference>
<dbReference type="EMBL" id="BQKI01000077">
    <property type="protein sequence ID" value="GJN24559.1"/>
    <property type="molecule type" value="Genomic_DNA"/>
</dbReference>
<organism evidence="4 5">
    <name type="scientific">Eleusine coracana subsp. coracana</name>
    <dbReference type="NCBI Taxonomy" id="191504"/>
    <lineage>
        <taxon>Eukaryota</taxon>
        <taxon>Viridiplantae</taxon>
        <taxon>Streptophyta</taxon>
        <taxon>Embryophyta</taxon>
        <taxon>Tracheophyta</taxon>
        <taxon>Spermatophyta</taxon>
        <taxon>Magnoliopsida</taxon>
        <taxon>Liliopsida</taxon>
        <taxon>Poales</taxon>
        <taxon>Poaceae</taxon>
        <taxon>PACMAD clade</taxon>
        <taxon>Chloridoideae</taxon>
        <taxon>Cynodonteae</taxon>
        <taxon>Eleusininae</taxon>
        <taxon>Eleusine</taxon>
    </lineage>
</organism>
<sequence length="618" mass="67185">MSSSLSSEEDVAPEEEQEATSSSEPCAACKHRRNKCPPNCPFAPYFPPNDGARFAAVQSVFGMNNVLKILADLPERHRADAVDSLVHQAVERQKNPTYGCASYVSFLLRSIREVRGRVAAAREKLVGHVGREAAFKPFDPATAPPEARQLAEASLAQELQRVREWDEMARADAEAEAAKAVAKNDGTRLASPGGRVRVQGPLQQPAGAQHYQAEQYAMMRRQITAGKQKVMPAQPLGGAQNQQMAEAGMTGVKRQAAAEDQFYLAAMAQAQQLAIAEEIARDPQMMMAIRQAAAAAGLTMDQYMMMMTMPQRHGQEGRYTGIRLTGVQNAMHQDQAQQYGNMGMMTRDQNMMMMPQQPTNAQQLSAAAEELMMMQQLAAAYANAMPGSGSGSGATIMSFLPEESANADAFLVPQQSQTVNAHGQEEACLAPLPPWLAGLPPRQQQTFLPGGSANADAFLNQQQRQNVQVQEEQSLPPLARWPHQQQTFLPGGGGSADAEAFLFQQQQQPLPQMVNTQFQEQSSLPSWLAVLSQSQRETFLTGGALADSEAFLVQQQLQQPPQLQGVNVLGSQVEPSLPPSQAGLPGQQQNDGGDQGQSIDLIARYWNQFPNLPPDGRQ</sequence>